<reference evidence="4" key="1">
    <citation type="submission" date="2015-07" db="EMBL/GenBank/DDBJ databases">
        <title>Draft genome sequence of Acetobacterium bakii DSM 8293, a potential psychrophilic chemical producer through syngas fermentation.</title>
        <authorList>
            <person name="Song Y."/>
            <person name="Hwang S."/>
            <person name="Cho B.-K."/>
        </authorList>
    </citation>
    <scope>NUCLEOTIDE SEQUENCE [LARGE SCALE GENOMIC DNA]</scope>
    <source>
        <strain evidence="4">DSM 8239</strain>
    </source>
</reference>
<dbReference type="SMART" id="SM00267">
    <property type="entry name" value="GGDEF"/>
    <property type="match status" value="1"/>
</dbReference>
<organism evidence="3 4">
    <name type="scientific">Acetobacterium bakii</name>
    <dbReference type="NCBI Taxonomy" id="52689"/>
    <lineage>
        <taxon>Bacteria</taxon>
        <taxon>Bacillati</taxon>
        <taxon>Bacillota</taxon>
        <taxon>Clostridia</taxon>
        <taxon>Eubacteriales</taxon>
        <taxon>Eubacteriaceae</taxon>
        <taxon>Acetobacterium</taxon>
    </lineage>
</organism>
<feature type="transmembrane region" description="Helical" evidence="1">
    <location>
        <begin position="125"/>
        <end position="143"/>
    </location>
</feature>
<accession>A0A0L6TVN9</accession>
<dbReference type="Proteomes" id="UP000036873">
    <property type="component" value="Unassembled WGS sequence"/>
</dbReference>
<feature type="transmembrane region" description="Helical" evidence="1">
    <location>
        <begin position="99"/>
        <end position="119"/>
    </location>
</feature>
<name>A0A0L6TVN9_9FIRM</name>
<dbReference type="FunFam" id="3.30.70.270:FF:000001">
    <property type="entry name" value="Diguanylate cyclase domain protein"/>
    <property type="match status" value="1"/>
</dbReference>
<evidence type="ECO:0000256" key="1">
    <source>
        <dbReference type="SAM" id="Phobius"/>
    </source>
</evidence>
<protein>
    <recommendedName>
        <fullName evidence="2">GGDEF domain-containing protein</fullName>
    </recommendedName>
</protein>
<feature type="domain" description="GGDEF" evidence="2">
    <location>
        <begin position="245"/>
        <end position="370"/>
    </location>
</feature>
<proteinExistence type="predicted"/>
<sequence length="370" mass="42755">MKNLNRKKSNGLPIYFGEFRDKALEKEFYNAEIKKNINYVKFILLLVGIAYFLFIIPDYFLITDVNAFMAILFNRSVILGLLVILYFKVKRSSEYFSLIYWFTAYEIIISLSFISIANHYTAPDFLIQAFGVMLIILVIFLINNRWRYSIFAALFVSIGYFVFAAFCFTDVPFSQFSAAIVHILIVIVLSSISSYSINYYKRIQYLNTIELLNRAENDSLTGIYNKAKFNKEYARLADSAQQKNADLSVVMFDIDNFKGINDQYGHLVGDAVLIALADIVRKNLQQSDIFARWGGEEFVLIFPNMHLQQAIEITERLRKYIADHIFEKIGQVTCSFGVAVFEKDEDLNKVLQRADERLYLAKNAGKNKVM</sequence>
<feature type="transmembrane region" description="Helical" evidence="1">
    <location>
        <begin position="42"/>
        <end position="62"/>
    </location>
</feature>
<dbReference type="CDD" id="cd01949">
    <property type="entry name" value="GGDEF"/>
    <property type="match status" value="1"/>
</dbReference>
<dbReference type="STRING" id="52689.AKG39_18190"/>
<dbReference type="NCBIfam" id="TIGR00254">
    <property type="entry name" value="GGDEF"/>
    <property type="match status" value="1"/>
</dbReference>
<evidence type="ECO:0000259" key="2">
    <source>
        <dbReference type="PROSITE" id="PS50887"/>
    </source>
</evidence>
<dbReference type="SUPFAM" id="SSF55073">
    <property type="entry name" value="Nucleotide cyclase"/>
    <property type="match status" value="1"/>
</dbReference>
<keyword evidence="1" id="KW-0472">Membrane</keyword>
<dbReference type="PANTHER" id="PTHR45138">
    <property type="entry name" value="REGULATORY COMPONENTS OF SENSORY TRANSDUCTION SYSTEM"/>
    <property type="match status" value="1"/>
</dbReference>
<comment type="caution">
    <text evidence="3">The sequence shown here is derived from an EMBL/GenBank/DDBJ whole genome shotgun (WGS) entry which is preliminary data.</text>
</comment>
<evidence type="ECO:0000313" key="3">
    <source>
        <dbReference type="EMBL" id="KNZ40323.1"/>
    </source>
</evidence>
<keyword evidence="1" id="KW-0812">Transmembrane</keyword>
<dbReference type="OrthoDB" id="185601at2"/>
<dbReference type="InterPro" id="IPR043128">
    <property type="entry name" value="Rev_trsase/Diguanyl_cyclase"/>
</dbReference>
<dbReference type="InterPro" id="IPR000160">
    <property type="entry name" value="GGDEF_dom"/>
</dbReference>
<dbReference type="Pfam" id="PF00990">
    <property type="entry name" value="GGDEF"/>
    <property type="match status" value="1"/>
</dbReference>
<dbReference type="PROSITE" id="PS50887">
    <property type="entry name" value="GGDEF"/>
    <property type="match status" value="1"/>
</dbReference>
<dbReference type="RefSeq" id="WP_050741827.1">
    <property type="nucleotide sequence ID" value="NZ_RXYC01000001.1"/>
</dbReference>
<dbReference type="PANTHER" id="PTHR45138:SF9">
    <property type="entry name" value="DIGUANYLATE CYCLASE DGCM-RELATED"/>
    <property type="match status" value="1"/>
</dbReference>
<dbReference type="InterPro" id="IPR029787">
    <property type="entry name" value="Nucleotide_cyclase"/>
</dbReference>
<keyword evidence="1" id="KW-1133">Transmembrane helix</keyword>
<evidence type="ECO:0000313" key="4">
    <source>
        <dbReference type="Proteomes" id="UP000036873"/>
    </source>
</evidence>
<dbReference type="Gene3D" id="3.30.70.270">
    <property type="match status" value="1"/>
</dbReference>
<feature type="transmembrane region" description="Helical" evidence="1">
    <location>
        <begin position="150"/>
        <end position="173"/>
    </location>
</feature>
<gene>
    <name evidence="3" type="ORF">AKG39_18190</name>
</gene>
<dbReference type="AlphaFoldDB" id="A0A0L6TVN9"/>
<dbReference type="InterPro" id="IPR050469">
    <property type="entry name" value="Diguanylate_Cyclase"/>
</dbReference>
<keyword evidence="4" id="KW-1185">Reference proteome</keyword>
<dbReference type="GO" id="GO:0052621">
    <property type="term" value="F:diguanylate cyclase activity"/>
    <property type="evidence" value="ECO:0007669"/>
    <property type="project" value="TreeGrafter"/>
</dbReference>
<feature type="transmembrane region" description="Helical" evidence="1">
    <location>
        <begin position="179"/>
        <end position="197"/>
    </location>
</feature>
<feature type="transmembrane region" description="Helical" evidence="1">
    <location>
        <begin position="68"/>
        <end position="87"/>
    </location>
</feature>
<dbReference type="EMBL" id="LGYO01000067">
    <property type="protein sequence ID" value="KNZ40323.1"/>
    <property type="molecule type" value="Genomic_DNA"/>
</dbReference>